<keyword evidence="3" id="KW-1185">Reference proteome</keyword>
<dbReference type="EMBL" id="KV423924">
    <property type="protein sequence ID" value="KZT61283.1"/>
    <property type="molecule type" value="Genomic_DNA"/>
</dbReference>
<evidence type="ECO:0000313" key="2">
    <source>
        <dbReference type="EMBL" id="KZT61283.1"/>
    </source>
</evidence>
<reference evidence="2 3" key="1">
    <citation type="journal article" date="2016" name="Mol. Biol. Evol.">
        <title>Comparative Genomics of Early-Diverging Mushroom-Forming Fungi Provides Insights into the Origins of Lignocellulose Decay Capabilities.</title>
        <authorList>
            <person name="Nagy L.G."/>
            <person name="Riley R."/>
            <person name="Tritt A."/>
            <person name="Adam C."/>
            <person name="Daum C."/>
            <person name="Floudas D."/>
            <person name="Sun H."/>
            <person name="Yadav J.S."/>
            <person name="Pangilinan J."/>
            <person name="Larsson K.H."/>
            <person name="Matsuura K."/>
            <person name="Barry K."/>
            <person name="Labutti K."/>
            <person name="Kuo R."/>
            <person name="Ohm R.A."/>
            <person name="Bhattacharya S.S."/>
            <person name="Shirouzu T."/>
            <person name="Yoshinaga Y."/>
            <person name="Martin F.M."/>
            <person name="Grigoriev I.V."/>
            <person name="Hibbett D.S."/>
        </authorList>
    </citation>
    <scope>NUCLEOTIDE SEQUENCE [LARGE SCALE GENOMIC DNA]</scope>
    <source>
        <strain evidence="2 3">HHB12733</strain>
    </source>
</reference>
<evidence type="ECO:0000313" key="3">
    <source>
        <dbReference type="Proteomes" id="UP000076842"/>
    </source>
</evidence>
<dbReference type="STRING" id="1353952.A0A165J2F6"/>
<protein>
    <recommendedName>
        <fullName evidence="1">Protein argonaute N-terminal domain-containing protein</fullName>
    </recommendedName>
</protein>
<dbReference type="Proteomes" id="UP000076842">
    <property type="component" value="Unassembled WGS sequence"/>
</dbReference>
<accession>A0A165J2F6</accession>
<sequence length="168" mass="18678">MIPRSFPYKVTVAALALFHHNPSPFFYRDPQLPAYTSLATPVCLLALLCTVSHIPFLVNGCGTSLLPPPGTETRVPDMSRPGGVREIVVYANYLPLSTPFPTKQLYQYDVVIHPEIKGRVIERQREIIDRLQTHVAAQLFARGRAVYDGRSILISTYELPFGDGAPTV</sequence>
<dbReference type="InterPro" id="IPR032474">
    <property type="entry name" value="Argonaute_N"/>
</dbReference>
<dbReference type="InParanoid" id="A0A165J2F6"/>
<proteinExistence type="predicted"/>
<organism evidence="2 3">
    <name type="scientific">Calocera cornea HHB12733</name>
    <dbReference type="NCBI Taxonomy" id="1353952"/>
    <lineage>
        <taxon>Eukaryota</taxon>
        <taxon>Fungi</taxon>
        <taxon>Dikarya</taxon>
        <taxon>Basidiomycota</taxon>
        <taxon>Agaricomycotina</taxon>
        <taxon>Dacrymycetes</taxon>
        <taxon>Dacrymycetales</taxon>
        <taxon>Dacrymycetaceae</taxon>
        <taxon>Calocera</taxon>
    </lineage>
</organism>
<name>A0A165J2F6_9BASI</name>
<feature type="domain" description="Protein argonaute N-terminal" evidence="1">
    <location>
        <begin position="85"/>
        <end position="163"/>
    </location>
</feature>
<evidence type="ECO:0000259" key="1">
    <source>
        <dbReference type="Pfam" id="PF16486"/>
    </source>
</evidence>
<dbReference type="Pfam" id="PF16486">
    <property type="entry name" value="ArgoN"/>
    <property type="match status" value="1"/>
</dbReference>
<dbReference type="AlphaFoldDB" id="A0A165J2F6"/>
<gene>
    <name evidence="2" type="ORF">CALCODRAFT_25383</name>
</gene>
<dbReference type="OrthoDB" id="10252740at2759"/>